<accession>A0A6A2ZKU3</accession>
<dbReference type="PANTHER" id="PTHR16255">
    <property type="entry name" value="REQUIRED FOR MEIOTIC NUCLEAR DIVISION PROTEIN 1 HOMOLOG"/>
    <property type="match status" value="1"/>
</dbReference>
<dbReference type="CDD" id="cd09272">
    <property type="entry name" value="RNase_HI_RT_Ty1"/>
    <property type="match status" value="1"/>
</dbReference>
<evidence type="ECO:0000256" key="1">
    <source>
        <dbReference type="ARBA" id="ARBA00008306"/>
    </source>
</evidence>
<evidence type="ECO:0000313" key="5">
    <source>
        <dbReference type="Proteomes" id="UP000436088"/>
    </source>
</evidence>
<dbReference type="InterPro" id="IPR043502">
    <property type="entry name" value="DNA/RNA_pol_sf"/>
</dbReference>
<reference evidence="4" key="1">
    <citation type="submission" date="2019-09" db="EMBL/GenBank/DDBJ databases">
        <title>Draft genome information of white flower Hibiscus syriacus.</title>
        <authorList>
            <person name="Kim Y.-M."/>
        </authorList>
    </citation>
    <scope>NUCLEOTIDE SEQUENCE [LARGE SCALE GENOMIC DNA]</scope>
    <source>
        <strain evidence="4">YM2019G1</strain>
    </source>
</reference>
<proteinExistence type="inferred from homology"/>
<dbReference type="GO" id="GO:0005739">
    <property type="term" value="C:mitochondrion"/>
    <property type="evidence" value="ECO:0007669"/>
    <property type="project" value="UniProtKB-ARBA"/>
</dbReference>
<evidence type="ECO:0000259" key="2">
    <source>
        <dbReference type="Pfam" id="PF02582"/>
    </source>
</evidence>
<dbReference type="InterPro" id="IPR013103">
    <property type="entry name" value="RVT_2"/>
</dbReference>
<dbReference type="PANTHER" id="PTHR16255:SF16">
    <property type="entry name" value="PROTEIN RETARDED ROOT GROWTH, MITOCHONDRIAL"/>
    <property type="match status" value="1"/>
</dbReference>
<sequence length="607" mass="69525">MGFLVTEGETLNEEETLNSRLIIPPDPTTTITNKPTNQETPKNIEEALESVEWRNAVMEEMRALKFKPDGSIDRHKARLVGKDFTQTYGLGYDETFASFAKLNTIRVLLSLTVNMGWPLTQLDVKNVFLNGELNEEVYMDFPPGFEESKGQGMIQKKLKVKEFLSAEFELKDLGNLKYFLGMEVARSETCISISQRKYILDLLFEVGLLGCKPVKTPMEFNLKLGTDRDGEEVDKGRYQRLVGRLVYLSLTLPDITFGVSVISQYMHAPREKQLEVAYKILKYLKGTPGKGLHFKKTANRSVEIYTDADWASVEAEYQALSHSICEGIWIQRLMGELKVLYTRPIKMYCNNQAAVSIAHNPVHHNRTKHALGIRRKASSCRYMVVFQYGSTVLFNIEDHEVESHLEMVRKHASGLLTEMRKDDYTVKEQPLLTKDMQGGLDYIVLKTLDTDSIRVIGSVLGQSIALDYFVSQVDGMVEGLADINRAMEKTGTFTMDRTRLIKLVGKANSNLADVILKVGLFERSEIAWREARYAQIYEYLREEYEVTQRFGNLDFKLKFVEHNIRFLQEVIQNRRSDLLECCIIFLLTIENVIAIYEIVRESTRVSL</sequence>
<dbReference type="GO" id="GO:0051301">
    <property type="term" value="P:cell division"/>
    <property type="evidence" value="ECO:0007669"/>
    <property type="project" value="UniProtKB-KW"/>
</dbReference>
<organism evidence="4 5">
    <name type="scientific">Hibiscus syriacus</name>
    <name type="common">Rose of Sharon</name>
    <dbReference type="NCBI Taxonomy" id="106335"/>
    <lineage>
        <taxon>Eukaryota</taxon>
        <taxon>Viridiplantae</taxon>
        <taxon>Streptophyta</taxon>
        <taxon>Embryophyta</taxon>
        <taxon>Tracheophyta</taxon>
        <taxon>Spermatophyta</taxon>
        <taxon>Magnoliopsida</taxon>
        <taxon>eudicotyledons</taxon>
        <taxon>Gunneridae</taxon>
        <taxon>Pentapetalae</taxon>
        <taxon>rosids</taxon>
        <taxon>malvids</taxon>
        <taxon>Malvales</taxon>
        <taxon>Malvaceae</taxon>
        <taxon>Malvoideae</taxon>
        <taxon>Hibiscus</taxon>
    </lineage>
</organism>
<dbReference type="Proteomes" id="UP000436088">
    <property type="component" value="Unassembled WGS sequence"/>
</dbReference>
<dbReference type="AlphaFoldDB" id="A0A6A2ZKU3"/>
<keyword evidence="5" id="KW-1185">Reference proteome</keyword>
<gene>
    <name evidence="4" type="ORF">F3Y22_tig00110864pilonHSYRG00096</name>
</gene>
<dbReference type="EMBL" id="VEPZ02001142">
    <property type="protein sequence ID" value="KAE8691929.1"/>
    <property type="molecule type" value="Genomic_DNA"/>
</dbReference>
<name>A0A6A2ZKU3_HIBSY</name>
<dbReference type="SUPFAM" id="SSF56672">
    <property type="entry name" value="DNA/RNA polymerases"/>
    <property type="match status" value="1"/>
</dbReference>
<dbReference type="Pfam" id="PF07727">
    <property type="entry name" value="RVT_2"/>
    <property type="match status" value="2"/>
</dbReference>
<feature type="domain" description="Reverse transcriptase Ty1/copia-type" evidence="3">
    <location>
        <begin position="73"/>
        <end position="151"/>
    </location>
</feature>
<protein>
    <submittedName>
        <fullName evidence="4">Cell division topological specificity factor-like protein</fullName>
    </submittedName>
</protein>
<dbReference type="Pfam" id="PF02582">
    <property type="entry name" value="DUF155"/>
    <property type="match status" value="1"/>
</dbReference>
<dbReference type="InterPro" id="IPR051624">
    <property type="entry name" value="RMD1/Sad1-interacting"/>
</dbReference>
<comment type="similarity">
    <text evidence="1">Belongs to the RMD1/sif2 family.</text>
</comment>
<evidence type="ECO:0000313" key="4">
    <source>
        <dbReference type="EMBL" id="KAE8691929.1"/>
    </source>
</evidence>
<feature type="domain" description="Reverse transcriptase Ty1/copia-type" evidence="3">
    <location>
        <begin position="159"/>
        <end position="219"/>
    </location>
</feature>
<comment type="caution">
    <text evidence="4">The sequence shown here is derived from an EMBL/GenBank/DDBJ whole genome shotgun (WGS) entry which is preliminary data.</text>
</comment>
<dbReference type="InterPro" id="IPR003734">
    <property type="entry name" value="DUF155"/>
</dbReference>
<evidence type="ECO:0000259" key="3">
    <source>
        <dbReference type="Pfam" id="PF07727"/>
    </source>
</evidence>
<feature type="domain" description="DUF155" evidence="2">
    <location>
        <begin position="383"/>
        <end position="553"/>
    </location>
</feature>